<reference evidence="1 2" key="1">
    <citation type="submission" date="2021-10" db="EMBL/GenBank/DDBJ databases">
        <title>Genome sequencing of Xanthomonas strains from NCPPB.</title>
        <authorList>
            <person name="Hussein R."/>
            <person name="Harrison J."/>
            <person name="Studholme D.J."/>
            <person name="Vicente J."/>
            <person name="Grant M."/>
        </authorList>
    </citation>
    <scope>NUCLEOTIDE SEQUENCE [LARGE SCALE GENOMIC DNA]</scope>
    <source>
        <strain evidence="1 2">NCPPB 101</strain>
    </source>
</reference>
<evidence type="ECO:0000313" key="1">
    <source>
        <dbReference type="EMBL" id="MCC4622230.1"/>
    </source>
</evidence>
<keyword evidence="2" id="KW-1185">Reference proteome</keyword>
<protein>
    <submittedName>
        <fullName evidence="1">Uncharacterized protein</fullName>
    </submittedName>
</protein>
<name>A0ABS8HM75_9XANT</name>
<dbReference type="Proteomes" id="UP001199206">
    <property type="component" value="Unassembled WGS sequence"/>
</dbReference>
<evidence type="ECO:0000313" key="2">
    <source>
        <dbReference type="Proteomes" id="UP001199206"/>
    </source>
</evidence>
<sequence>MAACRPMFAARAAHFGQNVPDLKILRSLLGDSRRHKLLAANTAVNSAVLKDALGTGQTVKCWVFNK</sequence>
<gene>
    <name evidence="1" type="ORF">LL965_20045</name>
</gene>
<proteinExistence type="predicted"/>
<dbReference type="RefSeq" id="WP_228325804.1">
    <property type="nucleotide sequence ID" value="NZ_CAWLZN010000001.1"/>
</dbReference>
<organism evidence="1 2">
    <name type="scientific">Xanthomonas cassavae CFBP 4642</name>
    <dbReference type="NCBI Taxonomy" id="1219375"/>
    <lineage>
        <taxon>Bacteria</taxon>
        <taxon>Pseudomonadati</taxon>
        <taxon>Pseudomonadota</taxon>
        <taxon>Gammaproteobacteria</taxon>
        <taxon>Lysobacterales</taxon>
        <taxon>Lysobacteraceae</taxon>
        <taxon>Xanthomonas</taxon>
    </lineage>
</organism>
<dbReference type="EMBL" id="JAJGQJ010000077">
    <property type="protein sequence ID" value="MCC4622230.1"/>
    <property type="molecule type" value="Genomic_DNA"/>
</dbReference>
<comment type="caution">
    <text evidence="1">The sequence shown here is derived from an EMBL/GenBank/DDBJ whole genome shotgun (WGS) entry which is preliminary data.</text>
</comment>
<accession>A0ABS8HM75</accession>